<dbReference type="PANTHER" id="PTHR33170:SF8">
    <property type="entry name" value="OS07G0485366 PROTEIN"/>
    <property type="match status" value="1"/>
</dbReference>
<evidence type="ECO:0000313" key="2">
    <source>
        <dbReference type="EMBL" id="KAG2550024.1"/>
    </source>
</evidence>
<feature type="region of interest" description="Disordered" evidence="1">
    <location>
        <begin position="207"/>
        <end position="328"/>
    </location>
</feature>
<dbReference type="EMBL" id="CM029053">
    <property type="protein sequence ID" value="KAG2550024.1"/>
    <property type="molecule type" value="Genomic_DNA"/>
</dbReference>
<name>A0A8T0NTJ3_PANVG</name>
<feature type="compositionally biased region" description="Acidic residues" evidence="1">
    <location>
        <begin position="120"/>
        <end position="129"/>
    </location>
</feature>
<gene>
    <name evidence="2" type="ORF">PVAP13_9KG281365</name>
</gene>
<accession>A0A8T0NTJ3</accession>
<keyword evidence="3" id="KW-1185">Reference proteome</keyword>
<sequence length="410" mass="44328">MVDIGYHLKNHGVTLTVSVWQHNQDIIPTYELEEVWVHITRVPHAFRNYPVFWALGTVIGTTREVDMYTYRKMGVIRVKVGILNKFELPLTTDLVFGTEGYHITYTLEDDSFEPAVAPNEDVDPMDQDDFGAGNGGTEESGRETAAKNMKSDSKIDNSAPQSGSAGPTPMRHHIAVTPLGKKRPCPPPKPLVFMKSDDKLPPIAVTIPKTGFRPDPGCTPYPGSPVREAEGSVANTPDHQQPQVSASTFTPNSEVAARRGCQSHTASSPFPTPSPENLHGHGRRETFNPVRQKLMSAPPPQTKSGQSGAGPLTGLRTPSKSTEDGTPAADEYVLDKAKRRAAIRNLESHITASLRGSNIASSPGYLLDYSLAPYVGYSSAAYLTGYACSGVSFLGSGGQCFFCPDTWVAV</sequence>
<feature type="region of interest" description="Disordered" evidence="1">
    <location>
        <begin position="113"/>
        <end position="172"/>
    </location>
</feature>
<evidence type="ECO:0000256" key="1">
    <source>
        <dbReference type="SAM" id="MobiDB-lite"/>
    </source>
</evidence>
<organism evidence="2 3">
    <name type="scientific">Panicum virgatum</name>
    <name type="common">Blackwell switchgrass</name>
    <dbReference type="NCBI Taxonomy" id="38727"/>
    <lineage>
        <taxon>Eukaryota</taxon>
        <taxon>Viridiplantae</taxon>
        <taxon>Streptophyta</taxon>
        <taxon>Embryophyta</taxon>
        <taxon>Tracheophyta</taxon>
        <taxon>Spermatophyta</taxon>
        <taxon>Magnoliopsida</taxon>
        <taxon>Liliopsida</taxon>
        <taxon>Poales</taxon>
        <taxon>Poaceae</taxon>
        <taxon>PACMAD clade</taxon>
        <taxon>Panicoideae</taxon>
        <taxon>Panicodae</taxon>
        <taxon>Paniceae</taxon>
        <taxon>Panicinae</taxon>
        <taxon>Panicum</taxon>
        <taxon>Panicum sect. Hiantes</taxon>
    </lineage>
</organism>
<dbReference type="Proteomes" id="UP000823388">
    <property type="component" value="Chromosome 9K"/>
</dbReference>
<dbReference type="PANTHER" id="PTHR33170">
    <property type="entry name" value="DUF4283 DOMAIN-CONTAINING PROTEIN-RELATED"/>
    <property type="match status" value="1"/>
</dbReference>
<feature type="compositionally biased region" description="Polar residues" evidence="1">
    <location>
        <begin position="233"/>
        <end position="253"/>
    </location>
</feature>
<protein>
    <recommendedName>
        <fullName evidence="4">DUF4283 domain-containing protein</fullName>
    </recommendedName>
</protein>
<feature type="compositionally biased region" description="Basic and acidic residues" evidence="1">
    <location>
        <begin position="139"/>
        <end position="155"/>
    </location>
</feature>
<evidence type="ECO:0008006" key="4">
    <source>
        <dbReference type="Google" id="ProtNLM"/>
    </source>
</evidence>
<feature type="compositionally biased region" description="Polar residues" evidence="1">
    <location>
        <begin position="156"/>
        <end position="165"/>
    </location>
</feature>
<proteinExistence type="predicted"/>
<comment type="caution">
    <text evidence="2">The sequence shown here is derived from an EMBL/GenBank/DDBJ whole genome shotgun (WGS) entry which is preliminary data.</text>
</comment>
<dbReference type="AlphaFoldDB" id="A0A8T0NTJ3"/>
<evidence type="ECO:0000313" key="3">
    <source>
        <dbReference type="Proteomes" id="UP000823388"/>
    </source>
</evidence>
<reference evidence="2" key="1">
    <citation type="submission" date="2020-05" db="EMBL/GenBank/DDBJ databases">
        <title>WGS assembly of Panicum virgatum.</title>
        <authorList>
            <person name="Lovell J.T."/>
            <person name="Jenkins J."/>
            <person name="Shu S."/>
            <person name="Juenger T.E."/>
            <person name="Schmutz J."/>
        </authorList>
    </citation>
    <scope>NUCLEOTIDE SEQUENCE</scope>
    <source>
        <strain evidence="2">AP13</strain>
    </source>
</reference>